<evidence type="ECO:0000313" key="1">
    <source>
        <dbReference type="EMBL" id="KAJ1180123.1"/>
    </source>
</evidence>
<gene>
    <name evidence="1" type="ORF">NDU88_005347</name>
</gene>
<evidence type="ECO:0000313" key="2">
    <source>
        <dbReference type="Proteomes" id="UP001066276"/>
    </source>
</evidence>
<dbReference type="EMBL" id="JANPWB010000006">
    <property type="protein sequence ID" value="KAJ1180123.1"/>
    <property type="molecule type" value="Genomic_DNA"/>
</dbReference>
<accession>A0AAV7TU38</accession>
<protein>
    <submittedName>
        <fullName evidence="1">Uncharacterized protein</fullName>
    </submittedName>
</protein>
<proteinExistence type="predicted"/>
<keyword evidence="2" id="KW-1185">Reference proteome</keyword>
<reference evidence="1" key="1">
    <citation type="journal article" date="2022" name="bioRxiv">
        <title>Sequencing and chromosome-scale assembly of the giantPleurodeles waltlgenome.</title>
        <authorList>
            <person name="Brown T."/>
            <person name="Elewa A."/>
            <person name="Iarovenko S."/>
            <person name="Subramanian E."/>
            <person name="Araus A.J."/>
            <person name="Petzold A."/>
            <person name="Susuki M."/>
            <person name="Suzuki K.-i.T."/>
            <person name="Hayashi T."/>
            <person name="Toyoda A."/>
            <person name="Oliveira C."/>
            <person name="Osipova E."/>
            <person name="Leigh N.D."/>
            <person name="Simon A."/>
            <person name="Yun M.H."/>
        </authorList>
    </citation>
    <scope>NUCLEOTIDE SEQUENCE</scope>
    <source>
        <strain evidence="1">20211129_DDA</strain>
        <tissue evidence="1">Liver</tissue>
    </source>
</reference>
<dbReference type="AlphaFoldDB" id="A0AAV7TU38"/>
<dbReference type="Proteomes" id="UP001066276">
    <property type="component" value="Chromosome 3_2"/>
</dbReference>
<comment type="caution">
    <text evidence="1">The sequence shown here is derived from an EMBL/GenBank/DDBJ whole genome shotgun (WGS) entry which is preliminary data.</text>
</comment>
<name>A0AAV7TU38_PLEWA</name>
<organism evidence="1 2">
    <name type="scientific">Pleurodeles waltl</name>
    <name type="common">Iberian ribbed newt</name>
    <dbReference type="NCBI Taxonomy" id="8319"/>
    <lineage>
        <taxon>Eukaryota</taxon>
        <taxon>Metazoa</taxon>
        <taxon>Chordata</taxon>
        <taxon>Craniata</taxon>
        <taxon>Vertebrata</taxon>
        <taxon>Euteleostomi</taxon>
        <taxon>Amphibia</taxon>
        <taxon>Batrachia</taxon>
        <taxon>Caudata</taxon>
        <taxon>Salamandroidea</taxon>
        <taxon>Salamandridae</taxon>
        <taxon>Pleurodelinae</taxon>
        <taxon>Pleurodeles</taxon>
    </lineage>
</organism>
<sequence length="123" mass="12457">MSPRAGLLADKHGGRHVKVRQSLGACGPVAVPGPGGPAEVCAAPVVGDPCIAGCPLGGEAETLGSIVLLGGYWRSLAPPAGTPLRDDLFPACTLPCWPAITFGARGVEWCHPESSLSGVHQVQ</sequence>